<dbReference type="Proteomes" id="UP000327013">
    <property type="component" value="Chromosome 6"/>
</dbReference>
<gene>
    <name evidence="1" type="ORF">FH972_015075</name>
</gene>
<sequence length="111" mass="12419">MGSLAVVLQPSSGATLVGKKIRKKIVWGWIQLLRVGKGHLRKMVHCHMLRQCNWWLRGPVGQKPSCRRLGGFAARKDIDAVSSLGVEGSVREVKSRICLMCRPVEQLFDNP</sequence>
<accession>A0A5N6RC81</accession>
<evidence type="ECO:0000313" key="2">
    <source>
        <dbReference type="Proteomes" id="UP000327013"/>
    </source>
</evidence>
<dbReference type="EMBL" id="CM017326">
    <property type="protein sequence ID" value="KAE8076419.1"/>
    <property type="molecule type" value="Genomic_DNA"/>
</dbReference>
<name>A0A5N6RC81_9ROSI</name>
<reference evidence="1 2" key="1">
    <citation type="submission" date="2019-06" db="EMBL/GenBank/DDBJ databases">
        <title>A chromosomal-level reference genome of Carpinus fangiana (Coryloideae, Betulaceae).</title>
        <authorList>
            <person name="Yang X."/>
            <person name="Wang Z."/>
            <person name="Zhang L."/>
            <person name="Hao G."/>
            <person name="Liu J."/>
            <person name="Yang Y."/>
        </authorList>
    </citation>
    <scope>NUCLEOTIDE SEQUENCE [LARGE SCALE GENOMIC DNA]</scope>
    <source>
        <strain evidence="1">Cfa_2016G</strain>
        <tissue evidence="1">Leaf</tissue>
    </source>
</reference>
<protein>
    <submittedName>
        <fullName evidence="1">Uncharacterized protein</fullName>
    </submittedName>
</protein>
<evidence type="ECO:0000313" key="1">
    <source>
        <dbReference type="EMBL" id="KAE8076419.1"/>
    </source>
</evidence>
<organism evidence="1 2">
    <name type="scientific">Carpinus fangiana</name>
    <dbReference type="NCBI Taxonomy" id="176857"/>
    <lineage>
        <taxon>Eukaryota</taxon>
        <taxon>Viridiplantae</taxon>
        <taxon>Streptophyta</taxon>
        <taxon>Embryophyta</taxon>
        <taxon>Tracheophyta</taxon>
        <taxon>Spermatophyta</taxon>
        <taxon>Magnoliopsida</taxon>
        <taxon>eudicotyledons</taxon>
        <taxon>Gunneridae</taxon>
        <taxon>Pentapetalae</taxon>
        <taxon>rosids</taxon>
        <taxon>fabids</taxon>
        <taxon>Fagales</taxon>
        <taxon>Betulaceae</taxon>
        <taxon>Carpinus</taxon>
    </lineage>
</organism>
<dbReference type="AlphaFoldDB" id="A0A5N6RC81"/>
<keyword evidence="2" id="KW-1185">Reference proteome</keyword>
<proteinExistence type="predicted"/>